<feature type="region of interest" description="Disordered" evidence="2">
    <location>
        <begin position="1"/>
        <end position="50"/>
    </location>
</feature>
<gene>
    <name evidence="3" type="ORF">yc1106_00558</name>
</gene>
<dbReference type="PANTHER" id="PTHR21024">
    <property type="entry name" value="GROWTH HORMONE-INDUCIBLE SOLUBLE PROTEIN-RELATED"/>
    <property type="match status" value="1"/>
</dbReference>
<reference evidence="3" key="1">
    <citation type="submission" date="2021-12" db="EMBL/GenBank/DDBJ databases">
        <title>Curvularia clavata genome.</title>
        <authorList>
            <person name="Cao Y."/>
        </authorList>
    </citation>
    <scope>NUCLEOTIDE SEQUENCE</scope>
    <source>
        <strain evidence="3">Yc1106</strain>
    </source>
</reference>
<dbReference type="PANTHER" id="PTHR21024:SF0">
    <property type="entry name" value="ELECTRON TRANSFER FLAVOPROTEIN REGULATORY FACTOR 1"/>
    <property type="match status" value="1"/>
</dbReference>
<evidence type="ECO:0000313" key="4">
    <source>
        <dbReference type="Proteomes" id="UP001056012"/>
    </source>
</evidence>
<accession>A0A9Q9DP50</accession>
<protein>
    <submittedName>
        <fullName evidence="3">Uncharacterized protein</fullName>
    </submittedName>
</protein>
<feature type="compositionally biased region" description="Polar residues" evidence="2">
    <location>
        <begin position="25"/>
        <end position="35"/>
    </location>
</feature>
<dbReference type="CDD" id="cd20265">
    <property type="entry name" value="Complex1_LYR_ETFRF1_LYRM5"/>
    <property type="match status" value="1"/>
</dbReference>
<evidence type="ECO:0000256" key="2">
    <source>
        <dbReference type="SAM" id="MobiDB-lite"/>
    </source>
</evidence>
<dbReference type="OrthoDB" id="10258445at2759"/>
<dbReference type="InterPro" id="IPR052000">
    <property type="entry name" value="ETFRF1"/>
</dbReference>
<name>A0A9Q9DP50_CURCL</name>
<dbReference type="AlphaFoldDB" id="A0A9Q9DP50"/>
<dbReference type="InterPro" id="IPR045296">
    <property type="entry name" value="Complex1_LYR_ETFRF1_LYRM5"/>
</dbReference>
<dbReference type="GO" id="GO:0005739">
    <property type="term" value="C:mitochondrion"/>
    <property type="evidence" value="ECO:0007669"/>
    <property type="project" value="TreeGrafter"/>
</dbReference>
<dbReference type="GO" id="GO:0022904">
    <property type="term" value="P:respiratory electron transport chain"/>
    <property type="evidence" value="ECO:0007669"/>
    <property type="project" value="TreeGrafter"/>
</dbReference>
<comment type="similarity">
    <text evidence="1">Belongs to the complex I LYR family.</text>
</comment>
<evidence type="ECO:0000313" key="3">
    <source>
        <dbReference type="EMBL" id="USP73284.1"/>
    </source>
</evidence>
<dbReference type="Proteomes" id="UP001056012">
    <property type="component" value="Chromosome 1"/>
</dbReference>
<keyword evidence="4" id="KW-1185">Reference proteome</keyword>
<sequence>MVSVTRRMPQCQRSFARKWRKRSRGSASPGSTTQLRKVGKPGPGVAPPSTITRVAIDDVSQNTTLDSPAIFDGKRPSPPVAFFRRKALTTMAAPNPALRHQVIRIYKGLSSKRANCLQHAYSLRTELLYMGREYPQGYDYFRTRLHKAFASQRDLTDEAKIKQGIERAEYVKKGES</sequence>
<feature type="compositionally biased region" description="Basic residues" evidence="2">
    <location>
        <begin position="15"/>
        <end position="24"/>
    </location>
</feature>
<dbReference type="VEuPathDB" id="FungiDB:yc1106_00558"/>
<organism evidence="3 4">
    <name type="scientific">Curvularia clavata</name>
    <dbReference type="NCBI Taxonomy" id="95742"/>
    <lineage>
        <taxon>Eukaryota</taxon>
        <taxon>Fungi</taxon>
        <taxon>Dikarya</taxon>
        <taxon>Ascomycota</taxon>
        <taxon>Pezizomycotina</taxon>
        <taxon>Dothideomycetes</taxon>
        <taxon>Pleosporomycetidae</taxon>
        <taxon>Pleosporales</taxon>
        <taxon>Pleosporineae</taxon>
        <taxon>Pleosporaceae</taxon>
        <taxon>Curvularia</taxon>
    </lineage>
</organism>
<dbReference type="EMBL" id="CP089274">
    <property type="protein sequence ID" value="USP73284.1"/>
    <property type="molecule type" value="Genomic_DNA"/>
</dbReference>
<dbReference type="GO" id="GO:0090324">
    <property type="term" value="P:negative regulation of oxidative phosphorylation"/>
    <property type="evidence" value="ECO:0007669"/>
    <property type="project" value="InterPro"/>
</dbReference>
<evidence type="ECO:0000256" key="1">
    <source>
        <dbReference type="ARBA" id="ARBA00009508"/>
    </source>
</evidence>
<proteinExistence type="inferred from homology"/>
<dbReference type="Pfam" id="PF13233">
    <property type="entry name" value="Complex1_LYR_2"/>
    <property type="match status" value="1"/>
</dbReference>